<accession>A0A2R8FCF1</accession>
<dbReference type="Proteomes" id="UP000244926">
    <property type="component" value="Chromosome I"/>
</dbReference>
<protein>
    <submittedName>
        <fullName evidence="3">D-gamma-glutamyl-meso-diaminopimelic acid endopeptidase CwlS,membrane-bound lytic murein transglycosylase D,stage VI sporulation protein D,LysM domain</fullName>
    </submittedName>
</protein>
<evidence type="ECO:0000313" key="4">
    <source>
        <dbReference type="Proteomes" id="UP000244926"/>
    </source>
</evidence>
<keyword evidence="4" id="KW-1185">Reference proteome</keyword>
<dbReference type="CDD" id="cd00118">
    <property type="entry name" value="LysM"/>
    <property type="match status" value="2"/>
</dbReference>
<dbReference type="KEGG" id="csee:C10C_0875"/>
<dbReference type="Gene3D" id="3.10.350.10">
    <property type="entry name" value="LysM domain"/>
    <property type="match status" value="2"/>
</dbReference>
<dbReference type="GO" id="GO:0008932">
    <property type="term" value="F:lytic endotransglycosylase activity"/>
    <property type="evidence" value="ECO:0007669"/>
    <property type="project" value="TreeGrafter"/>
</dbReference>
<evidence type="ECO:0000256" key="1">
    <source>
        <dbReference type="SAM" id="Phobius"/>
    </source>
</evidence>
<dbReference type="Pfam" id="PF01476">
    <property type="entry name" value="LysM"/>
    <property type="match status" value="2"/>
</dbReference>
<feature type="transmembrane region" description="Helical" evidence="1">
    <location>
        <begin position="6"/>
        <end position="24"/>
    </location>
</feature>
<dbReference type="PANTHER" id="PTHR33734">
    <property type="entry name" value="LYSM DOMAIN-CONTAINING GPI-ANCHORED PROTEIN 2"/>
    <property type="match status" value="1"/>
</dbReference>
<feature type="domain" description="LysM" evidence="2">
    <location>
        <begin position="122"/>
        <end position="165"/>
    </location>
</feature>
<evidence type="ECO:0000313" key="3">
    <source>
        <dbReference type="EMBL" id="SPN74012.1"/>
    </source>
</evidence>
<keyword evidence="1" id="KW-0812">Transmembrane</keyword>
<feature type="domain" description="LysM" evidence="2">
    <location>
        <begin position="186"/>
        <end position="232"/>
    </location>
</feature>
<proteinExistence type="predicted"/>
<dbReference type="SMART" id="SM00257">
    <property type="entry name" value="LysM"/>
    <property type="match status" value="2"/>
</dbReference>
<dbReference type="OrthoDB" id="19145at2"/>
<dbReference type="InterPro" id="IPR018392">
    <property type="entry name" value="LysM"/>
</dbReference>
<dbReference type="EMBL" id="LT993738">
    <property type="protein sequence ID" value="SPN74012.1"/>
    <property type="molecule type" value="Genomic_DNA"/>
</dbReference>
<name>A0A2R8FCF1_9CHLA</name>
<dbReference type="PANTHER" id="PTHR33734:SF22">
    <property type="entry name" value="MEMBRANE-BOUND LYTIC MUREIN TRANSGLYCOSYLASE D"/>
    <property type="match status" value="1"/>
</dbReference>
<organism evidence="3 4">
    <name type="scientific">Chlamydia serpentis</name>
    <dbReference type="NCBI Taxonomy" id="1967782"/>
    <lineage>
        <taxon>Bacteria</taxon>
        <taxon>Pseudomonadati</taxon>
        <taxon>Chlamydiota</taxon>
        <taxon>Chlamydiia</taxon>
        <taxon>Chlamydiales</taxon>
        <taxon>Chlamydiaceae</taxon>
        <taxon>Chlamydia/Chlamydophila group</taxon>
        <taxon>Chlamydia</taxon>
    </lineage>
</organism>
<keyword evidence="1" id="KW-1133">Transmembrane helix</keyword>
<gene>
    <name evidence="3" type="primary">cwlS</name>
    <name evidence="3" type="ORF">C10C_0875</name>
</gene>
<dbReference type="AlphaFoldDB" id="A0A2R8FCF1"/>
<dbReference type="RefSeq" id="WP_108896948.1">
    <property type="nucleotide sequence ID" value="NZ_LT993738.1"/>
</dbReference>
<evidence type="ECO:0000259" key="2">
    <source>
        <dbReference type="PROSITE" id="PS51782"/>
    </source>
</evidence>
<sequence length="233" mass="26055">MNRRDMVITAVVVNAMLLIALFVTSKRVGVKDYNEGYRNFAATKVAQGLVSEEKVLEKPSVIEAPVRPVVKETLATQFIESKPVIVTTLPVPVVSESPESVITTVPSQPVNETLKEEQAVYATVVVKKGDFLERIAKANHTTVAKLMQINDLTTTQLKIGQVIKVPILQEIGSQKNSQMNVSNSENYYTVQEGDSPWTIALRNHIRLDDLLKMNDLDEYKARRLKPGDQLRIR</sequence>
<dbReference type="InterPro" id="IPR036779">
    <property type="entry name" value="LysM_dom_sf"/>
</dbReference>
<reference evidence="4" key="1">
    <citation type="submission" date="2017-11" db="EMBL/GenBank/DDBJ databases">
        <authorList>
            <person name="Seth-Smith MB H."/>
        </authorList>
    </citation>
    <scope>NUCLEOTIDE SEQUENCE [LARGE SCALE GENOMIC DNA]</scope>
</reference>
<keyword evidence="1" id="KW-0472">Membrane</keyword>
<dbReference type="PROSITE" id="PS51782">
    <property type="entry name" value="LYSM"/>
    <property type="match status" value="2"/>
</dbReference>
<dbReference type="SUPFAM" id="SSF54106">
    <property type="entry name" value="LysM domain"/>
    <property type="match status" value="2"/>
</dbReference>